<evidence type="ECO:0000259" key="1">
    <source>
        <dbReference type="PROSITE" id="PS50097"/>
    </source>
</evidence>
<dbReference type="PANTHER" id="PTHR47843:SF5">
    <property type="entry name" value="BTB_POZ DOMAIN PROTEIN"/>
    <property type="match status" value="1"/>
</dbReference>
<feature type="non-terminal residue" evidence="2">
    <location>
        <position position="1"/>
    </location>
</feature>
<dbReference type="CDD" id="cd18186">
    <property type="entry name" value="BTB_POZ_ZBTB_KLHL-like"/>
    <property type="match status" value="1"/>
</dbReference>
<evidence type="ECO:0000313" key="2">
    <source>
        <dbReference type="EMBL" id="KAF1970798.1"/>
    </source>
</evidence>
<dbReference type="EMBL" id="ML976698">
    <property type="protein sequence ID" value="KAF1970798.1"/>
    <property type="molecule type" value="Genomic_DNA"/>
</dbReference>
<dbReference type="SUPFAM" id="SSF54695">
    <property type="entry name" value="POZ domain"/>
    <property type="match status" value="1"/>
</dbReference>
<gene>
    <name evidence="2" type="ORF">BU23DRAFT_472847</name>
</gene>
<keyword evidence="3" id="KW-1185">Reference proteome</keyword>
<dbReference type="AlphaFoldDB" id="A0A6A5V1N0"/>
<feature type="domain" description="BTB" evidence="1">
    <location>
        <begin position="1"/>
        <end position="60"/>
    </location>
</feature>
<sequence length="166" mass="19118">GSKLYAHKFVVCGKCEYFATAFKGNFKEGEQGFIKLKHGSATAQYRVIEFLYTGDYSDDVDILDDSDLLKDIRVYALAEMFLIDDLKTLALSKFQVRLPKLWMTRMPPAFPEWVQEIYTTTPDNGLLRPEVVRFVRNHRDTLKGNDAFLRLVEEGGDFVVDLFKSM</sequence>
<dbReference type="PROSITE" id="PS50097">
    <property type="entry name" value="BTB"/>
    <property type="match status" value="1"/>
</dbReference>
<organism evidence="2 3">
    <name type="scientific">Bimuria novae-zelandiae CBS 107.79</name>
    <dbReference type="NCBI Taxonomy" id="1447943"/>
    <lineage>
        <taxon>Eukaryota</taxon>
        <taxon>Fungi</taxon>
        <taxon>Dikarya</taxon>
        <taxon>Ascomycota</taxon>
        <taxon>Pezizomycotina</taxon>
        <taxon>Dothideomycetes</taxon>
        <taxon>Pleosporomycetidae</taxon>
        <taxon>Pleosporales</taxon>
        <taxon>Massarineae</taxon>
        <taxon>Didymosphaeriaceae</taxon>
        <taxon>Bimuria</taxon>
    </lineage>
</organism>
<accession>A0A6A5V1N0</accession>
<proteinExistence type="predicted"/>
<reference evidence="2" key="1">
    <citation type="journal article" date="2020" name="Stud. Mycol.">
        <title>101 Dothideomycetes genomes: a test case for predicting lifestyles and emergence of pathogens.</title>
        <authorList>
            <person name="Haridas S."/>
            <person name="Albert R."/>
            <person name="Binder M."/>
            <person name="Bloem J."/>
            <person name="Labutti K."/>
            <person name="Salamov A."/>
            <person name="Andreopoulos B."/>
            <person name="Baker S."/>
            <person name="Barry K."/>
            <person name="Bills G."/>
            <person name="Bluhm B."/>
            <person name="Cannon C."/>
            <person name="Castanera R."/>
            <person name="Culley D."/>
            <person name="Daum C."/>
            <person name="Ezra D."/>
            <person name="Gonzalez J."/>
            <person name="Henrissat B."/>
            <person name="Kuo A."/>
            <person name="Liang C."/>
            <person name="Lipzen A."/>
            <person name="Lutzoni F."/>
            <person name="Magnuson J."/>
            <person name="Mondo S."/>
            <person name="Nolan M."/>
            <person name="Ohm R."/>
            <person name="Pangilinan J."/>
            <person name="Park H.-J."/>
            <person name="Ramirez L."/>
            <person name="Alfaro M."/>
            <person name="Sun H."/>
            <person name="Tritt A."/>
            <person name="Yoshinaga Y."/>
            <person name="Zwiers L.-H."/>
            <person name="Turgeon B."/>
            <person name="Goodwin S."/>
            <person name="Spatafora J."/>
            <person name="Crous P."/>
            <person name="Grigoriev I."/>
        </authorList>
    </citation>
    <scope>NUCLEOTIDE SEQUENCE</scope>
    <source>
        <strain evidence="2">CBS 107.79</strain>
    </source>
</reference>
<dbReference type="InterPro" id="IPR000210">
    <property type="entry name" value="BTB/POZ_dom"/>
</dbReference>
<evidence type="ECO:0000313" key="3">
    <source>
        <dbReference type="Proteomes" id="UP000800036"/>
    </source>
</evidence>
<dbReference type="PANTHER" id="PTHR47843">
    <property type="entry name" value="BTB DOMAIN-CONTAINING PROTEIN-RELATED"/>
    <property type="match status" value="1"/>
</dbReference>
<dbReference type="Pfam" id="PF00651">
    <property type="entry name" value="BTB"/>
    <property type="match status" value="1"/>
</dbReference>
<name>A0A6A5V1N0_9PLEO</name>
<dbReference type="OrthoDB" id="6359816at2759"/>
<protein>
    <recommendedName>
        <fullName evidence="1">BTB domain-containing protein</fullName>
    </recommendedName>
</protein>
<dbReference type="InterPro" id="IPR011333">
    <property type="entry name" value="SKP1/BTB/POZ_sf"/>
</dbReference>
<dbReference type="Proteomes" id="UP000800036">
    <property type="component" value="Unassembled WGS sequence"/>
</dbReference>
<dbReference type="Gene3D" id="3.30.710.10">
    <property type="entry name" value="Potassium Channel Kv1.1, Chain A"/>
    <property type="match status" value="1"/>
</dbReference>